<dbReference type="PANTHER" id="PTHR24171">
    <property type="entry name" value="ANKYRIN REPEAT DOMAIN-CONTAINING PROTEIN 39-RELATED"/>
    <property type="match status" value="1"/>
</dbReference>
<dbReference type="SUPFAM" id="SSF48403">
    <property type="entry name" value="Ankyrin repeat"/>
    <property type="match status" value="1"/>
</dbReference>
<dbReference type="GO" id="GO:0085020">
    <property type="term" value="P:protein K6-linked ubiquitination"/>
    <property type="evidence" value="ECO:0007669"/>
    <property type="project" value="TreeGrafter"/>
</dbReference>
<dbReference type="Gene3D" id="1.25.40.20">
    <property type="entry name" value="Ankyrin repeat-containing domain"/>
    <property type="match status" value="3"/>
</dbReference>
<evidence type="ECO:0000313" key="9">
    <source>
        <dbReference type="Proteomes" id="UP000654075"/>
    </source>
</evidence>
<dbReference type="Gene3D" id="1.10.10.970">
    <property type="entry name" value="RNA 2'-phosphotransferase, Tpt1/KptA family, N-terminal domain"/>
    <property type="match status" value="1"/>
</dbReference>
<evidence type="ECO:0000256" key="5">
    <source>
        <dbReference type="ARBA" id="ARBA00047949"/>
    </source>
</evidence>
<sequence>MDQRDTNDVLVTLPISAAFAARHVRSLKPGDDRQTDLSKRLSWLLRRGAKELGCASPDDSEGWFAIEDLVKLELFADVDVEELTEIAKASNTEKLRYDLREGWQFNQDWKIDSKPFSRRLEFWASPTRRPKDEGPLFRLFCSAPPFLSAHRRRRLRAASEGIPSSLLGMVPWRLVVESTVAPTVGRRSQLRVVCAECLRAAASSQSEECEGQKLVRASERGCLTYCMSQESHVPRVPKKMEPAQTDLKPVPYASQLQRLRQPCARRVMAEGWIYKQLLCRRSLEVGTVGFLTLTLSDQRGERLLALAGPVMTFRNFFNFHLKEKDEGLRVFCVWANRPNQASIDLEAEVEREASQAHQRGQQEAAQADEAIETPTERAQRRRLERQHRPKGSSVREAPASLAQAARSGPVAGACNLREVMRLLEAGAVAELPNSLGRQPIFEAAASGSTDVTAVLLLHGVALSDAKDSEGRRPCDLAAPGSPLQRMLELFAGRRPEAGELELVLASLDSLLRPQVAHALMELMHAPQAQGLHRPAMVTEVSAPALADTVGELGLGRATSSSSALIREPALSRAARAGSMSDVLLLLEGRADPNECDEVGETPLFEAAARGEPDIVAALCMFNADPGVQSVAGGVAWDTATTGAARGLLSFFSREEMKEEQCEFVLGSLCELMRTAVGHEMRQYWANRRGLPSWNSGDSPDALVSPQARRPLPPLPPAVKAAREAEAELKLSQAPLARAARAGNLQEVLRLLDQSDTDPNQQDELGETPLFEASAAGSTNVVAALLLRSADPQRRNLAGGIALDLAQDPATRTLLSCFAGSEASDEEKWLALQAITEPELRTKMVMKLRAGSMQNALHQTLRKLRA</sequence>
<comment type="function">
    <text evidence="1">Catalyzes the last step of tRNA splicing, the transfer of the splice junction 2'-phosphate from ligated tRNA to NAD to produce ADP-ribose 1''-2'' cyclic phosphate.</text>
</comment>
<keyword evidence="4 6" id="KW-0040">ANK repeat</keyword>
<keyword evidence="3" id="KW-0677">Repeat</keyword>
<dbReference type="InterPro" id="IPR036770">
    <property type="entry name" value="Ankyrin_rpt-contain_sf"/>
</dbReference>
<dbReference type="GO" id="GO:0004842">
    <property type="term" value="F:ubiquitin-protein transferase activity"/>
    <property type="evidence" value="ECO:0007669"/>
    <property type="project" value="TreeGrafter"/>
</dbReference>
<dbReference type="Pfam" id="PF12796">
    <property type="entry name" value="Ank_2"/>
    <property type="match status" value="1"/>
</dbReference>
<dbReference type="PANTHER" id="PTHR24171:SF8">
    <property type="entry name" value="BRCA1-ASSOCIATED RING DOMAIN PROTEIN 1"/>
    <property type="match status" value="1"/>
</dbReference>
<dbReference type="OrthoDB" id="3246549at2759"/>
<evidence type="ECO:0000256" key="2">
    <source>
        <dbReference type="ARBA" id="ARBA00012007"/>
    </source>
</evidence>
<keyword evidence="9" id="KW-1185">Reference proteome</keyword>
<dbReference type="AlphaFoldDB" id="A0A813FIA9"/>
<evidence type="ECO:0000313" key="8">
    <source>
        <dbReference type="EMBL" id="CAE8613435.1"/>
    </source>
</evidence>
<comment type="catalytic activity">
    <reaction evidence="5">
        <text>2'-phospho-[ligated tRNA] + NAD(+) = mature tRNA + ADP-alpha-D-ribose 1'',2''-cyclic phosphate + nicotinamide</text>
        <dbReference type="Rhea" id="RHEA:23324"/>
        <dbReference type="Rhea" id="RHEA-COMP:11106"/>
        <dbReference type="Rhea" id="RHEA-COMP:11107"/>
        <dbReference type="ChEBI" id="CHEBI:17154"/>
        <dbReference type="ChEBI" id="CHEBI:57540"/>
        <dbReference type="ChEBI" id="CHEBI:76596"/>
        <dbReference type="ChEBI" id="CHEBI:82883"/>
        <dbReference type="ChEBI" id="CHEBI:85027"/>
        <dbReference type="EC" id="2.7.1.160"/>
    </reaction>
</comment>
<organism evidence="8 9">
    <name type="scientific">Polarella glacialis</name>
    <name type="common">Dinoflagellate</name>
    <dbReference type="NCBI Taxonomy" id="89957"/>
    <lineage>
        <taxon>Eukaryota</taxon>
        <taxon>Sar</taxon>
        <taxon>Alveolata</taxon>
        <taxon>Dinophyceae</taxon>
        <taxon>Suessiales</taxon>
        <taxon>Suessiaceae</taxon>
        <taxon>Polarella</taxon>
    </lineage>
</organism>
<dbReference type="InterPro" id="IPR002745">
    <property type="entry name" value="Ptrans_KptA/Tpt1"/>
</dbReference>
<name>A0A813FIA9_POLGL</name>
<evidence type="ECO:0000256" key="7">
    <source>
        <dbReference type="SAM" id="MobiDB-lite"/>
    </source>
</evidence>
<gene>
    <name evidence="8" type="ORF">PGLA1383_LOCUS31203</name>
</gene>
<proteinExistence type="predicted"/>
<feature type="region of interest" description="Disordered" evidence="7">
    <location>
        <begin position="348"/>
        <end position="403"/>
    </location>
</feature>
<reference evidence="8" key="1">
    <citation type="submission" date="2021-02" db="EMBL/GenBank/DDBJ databases">
        <authorList>
            <person name="Dougan E. K."/>
            <person name="Rhodes N."/>
            <person name="Thang M."/>
            <person name="Chan C."/>
        </authorList>
    </citation>
    <scope>NUCLEOTIDE SEQUENCE</scope>
</reference>
<dbReference type="Proteomes" id="UP000654075">
    <property type="component" value="Unassembled WGS sequence"/>
</dbReference>
<dbReference type="Pfam" id="PF01885">
    <property type="entry name" value="PTS_2-RNA"/>
    <property type="match status" value="1"/>
</dbReference>
<protein>
    <recommendedName>
        <fullName evidence="2">2'-phosphotransferase</fullName>
        <ecNumber evidence="2">2.7.1.160</ecNumber>
    </recommendedName>
</protein>
<feature type="repeat" description="ANK" evidence="6">
    <location>
        <begin position="764"/>
        <end position="796"/>
    </location>
</feature>
<evidence type="ECO:0000256" key="4">
    <source>
        <dbReference type="ARBA" id="ARBA00023043"/>
    </source>
</evidence>
<evidence type="ECO:0000256" key="1">
    <source>
        <dbReference type="ARBA" id="ARBA00003343"/>
    </source>
</evidence>
<evidence type="ECO:0000256" key="6">
    <source>
        <dbReference type="PROSITE-ProRule" id="PRU00023"/>
    </source>
</evidence>
<feature type="compositionally biased region" description="Basic residues" evidence="7">
    <location>
        <begin position="379"/>
        <end position="390"/>
    </location>
</feature>
<dbReference type="PROSITE" id="PS50088">
    <property type="entry name" value="ANK_REPEAT"/>
    <property type="match status" value="1"/>
</dbReference>
<dbReference type="SMART" id="SM00248">
    <property type="entry name" value="ANK"/>
    <property type="match status" value="5"/>
</dbReference>
<dbReference type="InterPro" id="IPR002110">
    <property type="entry name" value="Ankyrin_rpt"/>
</dbReference>
<comment type="caution">
    <text evidence="8">The sequence shown here is derived from an EMBL/GenBank/DDBJ whole genome shotgun (WGS) entry which is preliminary data.</text>
</comment>
<accession>A0A813FIA9</accession>
<dbReference type="EC" id="2.7.1.160" evidence="2"/>
<dbReference type="InterPro" id="IPR042080">
    <property type="entry name" value="RNA_2'-PTrans_N"/>
</dbReference>
<evidence type="ECO:0000256" key="3">
    <source>
        <dbReference type="ARBA" id="ARBA00022737"/>
    </source>
</evidence>
<dbReference type="GO" id="GO:0000215">
    <property type="term" value="F:tRNA 2'-phosphotransferase activity"/>
    <property type="evidence" value="ECO:0007669"/>
    <property type="project" value="UniProtKB-EC"/>
</dbReference>
<dbReference type="EMBL" id="CAJNNV010025259">
    <property type="protein sequence ID" value="CAE8613435.1"/>
    <property type="molecule type" value="Genomic_DNA"/>
</dbReference>